<evidence type="ECO:0000256" key="1">
    <source>
        <dbReference type="SAM" id="SignalP"/>
    </source>
</evidence>
<sequence>MMLMMMMLWRRLQQIQAEFTTTLCYLFLFAQFIPLPPWAITACTIEVMYEMCIECVNGNLKLDISQLTEEMKNGVPQSWLGVAGDFPN</sequence>
<feature type="chain" id="PRO_5014636826" evidence="1">
    <location>
        <begin position="18"/>
        <end position="88"/>
    </location>
</feature>
<accession>A0A2M4CAB7</accession>
<keyword evidence="1" id="KW-0732">Signal</keyword>
<reference evidence="2" key="1">
    <citation type="submission" date="2018-01" db="EMBL/GenBank/DDBJ databases">
        <title>An insight into the sialome of Amazonian anophelines.</title>
        <authorList>
            <person name="Ribeiro J.M."/>
            <person name="Scarpassa V."/>
            <person name="Calvo E."/>
        </authorList>
    </citation>
    <scope>NUCLEOTIDE SEQUENCE</scope>
    <source>
        <tissue evidence="2">Salivary glands</tissue>
    </source>
</reference>
<name>A0A2M4CAB7_9DIPT</name>
<protein>
    <submittedName>
        <fullName evidence="2">Putative secreted protein</fullName>
    </submittedName>
</protein>
<organism evidence="2">
    <name type="scientific">Anopheles marajoara</name>
    <dbReference type="NCBI Taxonomy" id="58244"/>
    <lineage>
        <taxon>Eukaryota</taxon>
        <taxon>Metazoa</taxon>
        <taxon>Ecdysozoa</taxon>
        <taxon>Arthropoda</taxon>
        <taxon>Hexapoda</taxon>
        <taxon>Insecta</taxon>
        <taxon>Pterygota</taxon>
        <taxon>Neoptera</taxon>
        <taxon>Endopterygota</taxon>
        <taxon>Diptera</taxon>
        <taxon>Nematocera</taxon>
        <taxon>Culicoidea</taxon>
        <taxon>Culicidae</taxon>
        <taxon>Anophelinae</taxon>
        <taxon>Anopheles</taxon>
    </lineage>
</organism>
<evidence type="ECO:0000313" key="2">
    <source>
        <dbReference type="EMBL" id="MBW62175.1"/>
    </source>
</evidence>
<dbReference type="EMBL" id="GGFJ01013034">
    <property type="protein sequence ID" value="MBW62175.1"/>
    <property type="molecule type" value="Transcribed_RNA"/>
</dbReference>
<dbReference type="AlphaFoldDB" id="A0A2M4CAB7"/>
<proteinExistence type="predicted"/>
<feature type="signal peptide" evidence="1">
    <location>
        <begin position="1"/>
        <end position="17"/>
    </location>
</feature>